<reference evidence="1 2" key="1">
    <citation type="submission" date="2021-06" db="EMBL/GenBank/DDBJ databases">
        <authorList>
            <person name="Lee D.H."/>
        </authorList>
    </citation>
    <scope>NUCLEOTIDE SEQUENCE [LARGE SCALE GENOMIC DNA]</scope>
    <source>
        <strain evidence="1 2">MMS21-HV4-11</strain>
    </source>
</reference>
<protein>
    <recommendedName>
        <fullName evidence="3">Phage integrase family protein</fullName>
    </recommendedName>
</protein>
<evidence type="ECO:0008006" key="3">
    <source>
        <dbReference type="Google" id="ProtNLM"/>
    </source>
</evidence>
<accession>A0ABS6IGF8</accession>
<sequence length="409" mass="46704">MTVFKNQKRGGRWTYDFQLGGQRYQGYCVDPTTDTQAKNRREAAEIESMLRRAARQTYSLTRKGARPGTYTLAMAATLHLQRKVGTDPDHIANHKLYVAEILGFFGPATAITEITAASVEEYRQYAATRKLRVWIGGPDPKKRRDRTDDKWWRTTKRVRSPRTTNSYLMCLAALFAIAYGTRNPITRERELHFSLEVKLLKTARREPRPMPDGEFDARQAVAPPWTAEAAELSRVFGLRRGEALWVERRHIDREEGGLFFSGEETKSGRDERVFGGEVGMVLLERLSRQAVERRQKHLVTWPGPKHWRAMLRGEEVPVAAWCPIKSVRRSWRTTIKTGEIEQPHRFHDVRARYVTEVAKVQAAATQDAARHADPATTALYVKLAAGEVRAAVNKAMGHRPERSKRCVAK</sequence>
<proteinExistence type="predicted"/>
<name>A0ABS6IGF8_9HYPH</name>
<dbReference type="EMBL" id="JAHOPB010000001">
    <property type="protein sequence ID" value="MBU8873683.1"/>
    <property type="molecule type" value="Genomic_DNA"/>
</dbReference>
<evidence type="ECO:0000313" key="2">
    <source>
        <dbReference type="Proteomes" id="UP000727907"/>
    </source>
</evidence>
<dbReference type="Proteomes" id="UP000727907">
    <property type="component" value="Unassembled WGS sequence"/>
</dbReference>
<keyword evidence="2" id="KW-1185">Reference proteome</keyword>
<organism evidence="1 2">
    <name type="scientific">Reyranella humidisoli</name>
    <dbReference type="NCBI Taxonomy" id="2849149"/>
    <lineage>
        <taxon>Bacteria</taxon>
        <taxon>Pseudomonadati</taxon>
        <taxon>Pseudomonadota</taxon>
        <taxon>Alphaproteobacteria</taxon>
        <taxon>Hyphomicrobiales</taxon>
        <taxon>Reyranellaceae</taxon>
        <taxon>Reyranella</taxon>
    </lineage>
</organism>
<dbReference type="RefSeq" id="WP_216958065.1">
    <property type="nucleotide sequence ID" value="NZ_JAHOPB010000001.1"/>
</dbReference>
<comment type="caution">
    <text evidence="1">The sequence shown here is derived from an EMBL/GenBank/DDBJ whole genome shotgun (WGS) entry which is preliminary data.</text>
</comment>
<gene>
    <name evidence="1" type="ORF">KQ910_07900</name>
</gene>
<evidence type="ECO:0000313" key="1">
    <source>
        <dbReference type="EMBL" id="MBU8873683.1"/>
    </source>
</evidence>